<dbReference type="Proteomes" id="UP000800984">
    <property type="component" value="Unassembled WGS sequence"/>
</dbReference>
<protein>
    <submittedName>
        <fullName evidence="2">Uncharacterized protein</fullName>
    </submittedName>
</protein>
<keyword evidence="3" id="KW-1185">Reference proteome</keyword>
<feature type="compositionally biased region" description="Acidic residues" evidence="1">
    <location>
        <begin position="7"/>
        <end position="23"/>
    </location>
</feature>
<proteinExistence type="predicted"/>
<feature type="region of interest" description="Disordered" evidence="1">
    <location>
        <begin position="1"/>
        <end position="25"/>
    </location>
</feature>
<evidence type="ECO:0000313" key="2">
    <source>
        <dbReference type="EMBL" id="NHM01425.1"/>
    </source>
</evidence>
<gene>
    <name evidence="2" type="ORF">G4D72_04785</name>
</gene>
<name>A0ABX0I2L8_9FLAO</name>
<dbReference type="RefSeq" id="WP_166076480.1">
    <property type="nucleotide sequence ID" value="NZ_JAAJBT010000002.1"/>
</dbReference>
<organism evidence="2 3">
    <name type="scientific">Flavobacterium difficile</name>
    <dbReference type="NCBI Taxonomy" id="2709659"/>
    <lineage>
        <taxon>Bacteria</taxon>
        <taxon>Pseudomonadati</taxon>
        <taxon>Bacteroidota</taxon>
        <taxon>Flavobacteriia</taxon>
        <taxon>Flavobacteriales</taxon>
        <taxon>Flavobacteriaceae</taxon>
        <taxon>Flavobacterium</taxon>
    </lineage>
</organism>
<accession>A0ABX0I2L8</accession>
<reference evidence="2 3" key="1">
    <citation type="submission" date="2020-02" db="EMBL/GenBank/DDBJ databases">
        <authorList>
            <person name="Chen W.-M."/>
        </authorList>
    </citation>
    <scope>NUCLEOTIDE SEQUENCE [LARGE SCALE GENOMIC DNA]</scope>
    <source>
        <strain evidence="2 3">KDG-16</strain>
    </source>
</reference>
<evidence type="ECO:0000313" key="3">
    <source>
        <dbReference type="Proteomes" id="UP000800984"/>
    </source>
</evidence>
<evidence type="ECO:0000256" key="1">
    <source>
        <dbReference type="SAM" id="MobiDB-lite"/>
    </source>
</evidence>
<comment type="caution">
    <text evidence="2">The sequence shown here is derived from an EMBL/GenBank/DDBJ whole genome shotgun (WGS) entry which is preliminary data.</text>
</comment>
<sequence>MDKSDVDVDVSEDADTDGLEENDDVKYPDILGPNYLFFYKESTKKIIIYSISAAQITPFKAIISPPPEVI</sequence>
<dbReference type="EMBL" id="JAAJBT010000002">
    <property type="protein sequence ID" value="NHM01425.1"/>
    <property type="molecule type" value="Genomic_DNA"/>
</dbReference>